<name>A0ABN8AB91_9BACI</name>
<dbReference type="Proteomes" id="UP000789833">
    <property type="component" value="Unassembled WGS sequence"/>
</dbReference>
<reference evidence="2 3" key="1">
    <citation type="submission" date="2021-10" db="EMBL/GenBank/DDBJ databases">
        <authorList>
            <person name="Criscuolo A."/>
        </authorList>
    </citation>
    <scope>NUCLEOTIDE SEQUENCE [LARGE SCALE GENOMIC DNA]</scope>
    <source>
        <strain evidence="3">CIP 111883</strain>
    </source>
</reference>
<accession>A0ABN8AB91</accession>
<sequence length="135" mass="14458">MYTYSSFESGGSFTLLQPLFTTILFAVIIVFILVVMPKRVKGKINGLTAIGISIFSFILAGQVVYFEAIIADEINLGGGGLSLFLFGGIFLLGVANIIICLMRQENKPNGGADKTKYQNYNLYSGGREGGDSGAL</sequence>
<gene>
    <name evidence="2" type="ORF">BACCIP111883_03262</name>
</gene>
<dbReference type="EMBL" id="CAKJTJ010000022">
    <property type="protein sequence ID" value="CAG9622471.1"/>
    <property type="molecule type" value="Genomic_DNA"/>
</dbReference>
<keyword evidence="3" id="KW-1185">Reference proteome</keyword>
<proteinExistence type="predicted"/>
<evidence type="ECO:0000313" key="3">
    <source>
        <dbReference type="Proteomes" id="UP000789833"/>
    </source>
</evidence>
<comment type="caution">
    <text evidence="2">The sequence shown here is derived from an EMBL/GenBank/DDBJ whole genome shotgun (WGS) entry which is preliminary data.</text>
</comment>
<feature type="transmembrane region" description="Helical" evidence="1">
    <location>
        <begin position="83"/>
        <end position="102"/>
    </location>
</feature>
<feature type="transmembrane region" description="Helical" evidence="1">
    <location>
        <begin position="15"/>
        <end position="35"/>
    </location>
</feature>
<evidence type="ECO:0000256" key="1">
    <source>
        <dbReference type="SAM" id="Phobius"/>
    </source>
</evidence>
<feature type="transmembrane region" description="Helical" evidence="1">
    <location>
        <begin position="47"/>
        <end position="71"/>
    </location>
</feature>
<keyword evidence="1" id="KW-0812">Transmembrane</keyword>
<keyword evidence="1" id="KW-0472">Membrane</keyword>
<evidence type="ECO:0000313" key="2">
    <source>
        <dbReference type="EMBL" id="CAG9622471.1"/>
    </source>
</evidence>
<protein>
    <submittedName>
        <fullName evidence="2">Uncharacterized protein</fullName>
    </submittedName>
</protein>
<keyword evidence="1" id="KW-1133">Transmembrane helix</keyword>
<organism evidence="2 3">
    <name type="scientific">Sutcliffiella rhizosphaerae</name>
    <dbReference type="NCBI Taxonomy" id="2880967"/>
    <lineage>
        <taxon>Bacteria</taxon>
        <taxon>Bacillati</taxon>
        <taxon>Bacillota</taxon>
        <taxon>Bacilli</taxon>
        <taxon>Bacillales</taxon>
        <taxon>Bacillaceae</taxon>
        <taxon>Sutcliffiella</taxon>
    </lineage>
</organism>